<dbReference type="InterPro" id="IPR014854">
    <property type="entry name" value="Nse4_C"/>
</dbReference>
<comment type="similarity">
    <text evidence="2 7">Belongs to the NSE4 family.</text>
</comment>
<dbReference type="OrthoDB" id="361242at2759"/>
<keyword evidence="3 7" id="KW-0227">DNA damage</keyword>
<dbReference type="EMBL" id="VNKQ01000006">
    <property type="protein sequence ID" value="KAG0650346.1"/>
    <property type="molecule type" value="Genomic_DNA"/>
</dbReference>
<dbReference type="Pfam" id="PF08743">
    <property type="entry name" value="Nse4_C"/>
    <property type="match status" value="1"/>
</dbReference>
<keyword evidence="6 7" id="KW-0539">Nucleus</keyword>
<comment type="subcellular location">
    <subcellularLocation>
        <location evidence="1 7">Nucleus</location>
    </subcellularLocation>
</comment>
<evidence type="ECO:0000256" key="1">
    <source>
        <dbReference type="ARBA" id="ARBA00004123"/>
    </source>
</evidence>
<evidence type="ECO:0000259" key="10">
    <source>
        <dbReference type="Pfam" id="PF15412"/>
    </source>
</evidence>
<evidence type="ECO:0000256" key="8">
    <source>
        <dbReference type="SAM" id="MobiDB-lite"/>
    </source>
</evidence>
<gene>
    <name evidence="11" type="ORF">D0Z07_2980</name>
</gene>
<dbReference type="Proteomes" id="UP000785200">
    <property type="component" value="Unassembled WGS sequence"/>
</dbReference>
<evidence type="ECO:0000259" key="9">
    <source>
        <dbReference type="Pfam" id="PF08743"/>
    </source>
</evidence>
<feature type="region of interest" description="Disordered" evidence="8">
    <location>
        <begin position="1"/>
        <end position="118"/>
    </location>
</feature>
<feature type="domain" description="Nse4/EID protein Nse3/MAGE-binding" evidence="10">
    <location>
        <begin position="173"/>
        <end position="223"/>
    </location>
</feature>
<dbReference type="Pfam" id="PF15412">
    <property type="entry name" value="Nse4-Nse3_bdg"/>
    <property type="match status" value="1"/>
</dbReference>
<evidence type="ECO:0000256" key="5">
    <source>
        <dbReference type="ARBA" id="ARBA00023204"/>
    </source>
</evidence>
<name>A0A9P6VL90_9HELO</name>
<accession>A0A9P6VL90</accession>
<proteinExistence type="inferred from homology"/>
<comment type="function">
    <text evidence="7">Component of the SMC5-SMC6 complex, that promotes sister chromatid alignment after DNA damage and facilitates double-stranded DNA breaks (DSBs) repair via homologous recombination between sister chromatids.</text>
</comment>
<reference evidence="11" key="1">
    <citation type="submission" date="2019-07" db="EMBL/GenBank/DDBJ databases">
        <title>Hyphodiscus hymeniophilus genome sequencing and assembly.</title>
        <authorList>
            <person name="Kramer G."/>
            <person name="Nodwell J."/>
        </authorList>
    </citation>
    <scope>NUCLEOTIDE SEQUENCE</scope>
    <source>
        <strain evidence="11">ATCC 34498</strain>
    </source>
</reference>
<dbReference type="PANTHER" id="PTHR16140:SF0">
    <property type="entry name" value="NON-STRUCTURAL MAINTENANCE OF CHROMOSOMES ELEMENT 4"/>
    <property type="match status" value="1"/>
</dbReference>
<evidence type="ECO:0000256" key="2">
    <source>
        <dbReference type="ARBA" id="ARBA00008997"/>
    </source>
</evidence>
<evidence type="ECO:0000256" key="4">
    <source>
        <dbReference type="ARBA" id="ARBA00023172"/>
    </source>
</evidence>
<dbReference type="PANTHER" id="PTHR16140">
    <property type="entry name" value="NON-STRUCTURAL MAINTENANCE OF CHROMOSOMES ELEMENT 4"/>
    <property type="match status" value="1"/>
</dbReference>
<dbReference type="InterPro" id="IPR027786">
    <property type="entry name" value="Nse4/EID"/>
</dbReference>
<protein>
    <recommendedName>
        <fullName evidence="7">Non-structural maintenance of chromosomes element 4</fullName>
    </recommendedName>
</protein>
<feature type="compositionally biased region" description="Polar residues" evidence="8">
    <location>
        <begin position="1"/>
        <end position="11"/>
    </location>
</feature>
<dbReference type="GO" id="GO:0006281">
    <property type="term" value="P:DNA repair"/>
    <property type="evidence" value="ECO:0007669"/>
    <property type="project" value="UniProtKB-UniRule"/>
</dbReference>
<evidence type="ECO:0000313" key="12">
    <source>
        <dbReference type="Proteomes" id="UP000785200"/>
    </source>
</evidence>
<feature type="domain" description="Non-structural maintenance of chromosome element 4 C-terminal" evidence="9">
    <location>
        <begin position="378"/>
        <end position="465"/>
    </location>
</feature>
<feature type="compositionally biased region" description="Acidic residues" evidence="8">
    <location>
        <begin position="248"/>
        <end position="257"/>
    </location>
</feature>
<dbReference type="InterPro" id="IPR029225">
    <property type="entry name" value="Nse4_Nse3-bd"/>
</dbReference>
<feature type="region of interest" description="Disordered" evidence="8">
    <location>
        <begin position="216"/>
        <end position="257"/>
    </location>
</feature>
<keyword evidence="12" id="KW-1185">Reference proteome</keyword>
<keyword evidence="4 7" id="KW-0233">DNA recombination</keyword>
<organism evidence="11 12">
    <name type="scientific">Hyphodiscus hymeniophilus</name>
    <dbReference type="NCBI Taxonomy" id="353542"/>
    <lineage>
        <taxon>Eukaryota</taxon>
        <taxon>Fungi</taxon>
        <taxon>Dikarya</taxon>
        <taxon>Ascomycota</taxon>
        <taxon>Pezizomycotina</taxon>
        <taxon>Leotiomycetes</taxon>
        <taxon>Helotiales</taxon>
        <taxon>Hyphodiscaceae</taxon>
        <taxon>Hyphodiscus</taxon>
    </lineage>
</organism>
<feature type="compositionally biased region" description="Low complexity" evidence="8">
    <location>
        <begin position="21"/>
        <end position="47"/>
    </location>
</feature>
<comment type="subunit">
    <text evidence="7">Component of the SMC5-SMC6 complex.</text>
</comment>
<evidence type="ECO:0000256" key="3">
    <source>
        <dbReference type="ARBA" id="ARBA00022763"/>
    </source>
</evidence>
<dbReference type="GO" id="GO:0030915">
    <property type="term" value="C:Smc5-Smc6 complex"/>
    <property type="evidence" value="ECO:0007669"/>
    <property type="project" value="UniProtKB-UniRule"/>
</dbReference>
<evidence type="ECO:0000313" key="11">
    <source>
        <dbReference type="EMBL" id="KAG0650346.1"/>
    </source>
</evidence>
<dbReference type="GO" id="GO:0006310">
    <property type="term" value="P:DNA recombination"/>
    <property type="evidence" value="ECO:0007669"/>
    <property type="project" value="UniProtKB-UniRule"/>
</dbReference>
<dbReference type="GO" id="GO:0005634">
    <property type="term" value="C:nucleus"/>
    <property type="evidence" value="ECO:0007669"/>
    <property type="project" value="UniProtKB-SubCell"/>
</dbReference>
<dbReference type="AlphaFoldDB" id="A0A9P6VL90"/>
<keyword evidence="5 7" id="KW-0234">DNA repair</keyword>
<comment type="caution">
    <text evidence="11">The sequence shown here is derived from an EMBL/GenBank/DDBJ whole genome shotgun (WGS) entry which is preliminary data.</text>
</comment>
<evidence type="ECO:0000256" key="7">
    <source>
        <dbReference type="RuleBase" id="RU365071"/>
    </source>
</evidence>
<sequence length="483" mass="53716">MARSTKFSESPSPFGDDVYEASPAPRSRATRRNSNVDISPSPSVSISSDKENRSAGPIDKGKGRAPMGPPSVPIAESGKRRRTVERDESPARSRRRRTVEVDGEDREGTAAYDPDQDIEERRRLRKGLRDLNKNLIENRTDLLNPNSSVLKDTLREADDYAEHIKQTSDATIDSRLLVTTADLSYKKTLALISGDTSQGVDVDEFLSKCMSFMRRAEGASEEDGPRPAVTPASGSTQRRRSQRANPGEDGDDDDDGDMLNWEHLGRFACLQNNSRPSIPGFLLGPLSLEKRARKAIVRKAPLRANNLQETRPEVLEAQDIHRDENANLTTLCTKILTRLEKVLSDAQGAVDEHADESMTGSQIQELMDRYGVSQSGGLALFKFVINPRSFGQTIENIFYVSFLIRDGKVGLTTDDRGMPYLEPTVPRTKAQIEEEGAHKHQSVIALDMAQWEELIELFDIKEPMIKHRVEEGHTAVGATGWYA</sequence>
<evidence type="ECO:0000256" key="6">
    <source>
        <dbReference type="ARBA" id="ARBA00023242"/>
    </source>
</evidence>